<proteinExistence type="predicted"/>
<name>E2B234_CAMFO</name>
<dbReference type="InParanoid" id="E2B234"/>
<feature type="non-terminal residue" evidence="1">
    <location>
        <position position="1"/>
    </location>
</feature>
<dbReference type="AlphaFoldDB" id="E2B234"/>
<sequence length="61" mass="7143">DLNAKIRCEEFHLRQTGKHSLHDESNENDLRVVNFVASKNGGDNTMFLRKNIYKYTWVSSD</sequence>
<gene>
    <name evidence="1" type="ORF">EAG_08855</name>
</gene>
<accession>E2B234</accession>
<organism evidence="2">
    <name type="scientific">Camponotus floridanus</name>
    <name type="common">Florida carpenter ant</name>
    <dbReference type="NCBI Taxonomy" id="104421"/>
    <lineage>
        <taxon>Eukaryota</taxon>
        <taxon>Metazoa</taxon>
        <taxon>Ecdysozoa</taxon>
        <taxon>Arthropoda</taxon>
        <taxon>Hexapoda</taxon>
        <taxon>Insecta</taxon>
        <taxon>Pterygota</taxon>
        <taxon>Neoptera</taxon>
        <taxon>Endopterygota</taxon>
        <taxon>Hymenoptera</taxon>
        <taxon>Apocrita</taxon>
        <taxon>Aculeata</taxon>
        <taxon>Formicoidea</taxon>
        <taxon>Formicidae</taxon>
        <taxon>Formicinae</taxon>
        <taxon>Camponotus</taxon>
    </lineage>
</organism>
<protein>
    <submittedName>
        <fullName evidence="1">Uncharacterized protein</fullName>
    </submittedName>
</protein>
<dbReference type="Proteomes" id="UP000000311">
    <property type="component" value="Unassembled WGS sequence"/>
</dbReference>
<evidence type="ECO:0000313" key="2">
    <source>
        <dbReference type="Proteomes" id="UP000000311"/>
    </source>
</evidence>
<dbReference type="EMBL" id="GL445050">
    <property type="protein sequence ID" value="EFN60255.1"/>
    <property type="molecule type" value="Genomic_DNA"/>
</dbReference>
<reference evidence="1 2" key="1">
    <citation type="journal article" date="2010" name="Science">
        <title>Genomic comparison of the ants Camponotus floridanus and Harpegnathos saltator.</title>
        <authorList>
            <person name="Bonasio R."/>
            <person name="Zhang G."/>
            <person name="Ye C."/>
            <person name="Mutti N.S."/>
            <person name="Fang X."/>
            <person name="Qin N."/>
            <person name="Donahue G."/>
            <person name="Yang P."/>
            <person name="Li Q."/>
            <person name="Li C."/>
            <person name="Zhang P."/>
            <person name="Huang Z."/>
            <person name="Berger S.L."/>
            <person name="Reinberg D."/>
            <person name="Wang J."/>
            <person name="Liebig J."/>
        </authorList>
    </citation>
    <scope>NUCLEOTIDE SEQUENCE [LARGE SCALE GENOMIC DNA]</scope>
    <source>
        <strain evidence="2">C129</strain>
    </source>
</reference>
<evidence type="ECO:0000313" key="1">
    <source>
        <dbReference type="EMBL" id="EFN60255.1"/>
    </source>
</evidence>
<feature type="non-terminal residue" evidence="1">
    <location>
        <position position="61"/>
    </location>
</feature>
<keyword evidence="2" id="KW-1185">Reference proteome</keyword>